<proteinExistence type="predicted"/>
<gene>
    <name evidence="2" type="ORF">ACJDT4_19990</name>
</gene>
<sequence length="127" mass="15186">MKTISDDYWEKLILNPNDLNLLNDLSRELQNKIFQSRKSSPLIFDWYYEKHSFEAFKELFLLSNDILDFSKTPILWNGYDLFEIDGMNLSLSCTAETQNEFGILTVLFYHTIFYMILLIIFNMINFE</sequence>
<evidence type="ECO:0000256" key="1">
    <source>
        <dbReference type="SAM" id="Phobius"/>
    </source>
</evidence>
<dbReference type="InterPro" id="IPR049920">
    <property type="entry name" value="IK1_05631-like"/>
</dbReference>
<dbReference type="EMBL" id="JBJIAA010000019">
    <property type="protein sequence ID" value="MFL0252700.1"/>
    <property type="molecule type" value="Genomic_DNA"/>
</dbReference>
<keyword evidence="3" id="KW-1185">Reference proteome</keyword>
<evidence type="ECO:0000313" key="3">
    <source>
        <dbReference type="Proteomes" id="UP001623592"/>
    </source>
</evidence>
<name>A0ABW8TJQ5_9CLOT</name>
<dbReference type="Pfam" id="PF18159">
    <property type="entry name" value="S_4TM"/>
    <property type="match status" value="1"/>
</dbReference>
<feature type="transmembrane region" description="Helical" evidence="1">
    <location>
        <begin position="101"/>
        <end position="124"/>
    </location>
</feature>
<keyword evidence="1" id="KW-0812">Transmembrane</keyword>
<reference evidence="2 3" key="1">
    <citation type="submission" date="2024-11" db="EMBL/GenBank/DDBJ databases">
        <authorList>
            <person name="Heng Y.C."/>
            <person name="Lim A.C.H."/>
            <person name="Lee J.K.Y."/>
            <person name="Kittelmann S."/>
        </authorList>
    </citation>
    <scope>NUCLEOTIDE SEQUENCE [LARGE SCALE GENOMIC DNA]</scope>
    <source>
        <strain evidence="2 3">WILCCON 0114</strain>
    </source>
</reference>
<organism evidence="2 3">
    <name type="scientific">Clostridium neuense</name>
    <dbReference type="NCBI Taxonomy" id="1728934"/>
    <lineage>
        <taxon>Bacteria</taxon>
        <taxon>Bacillati</taxon>
        <taxon>Bacillota</taxon>
        <taxon>Clostridia</taxon>
        <taxon>Eubacteriales</taxon>
        <taxon>Clostridiaceae</taxon>
        <taxon>Clostridium</taxon>
    </lineage>
</organism>
<accession>A0ABW8TJQ5</accession>
<evidence type="ECO:0000313" key="2">
    <source>
        <dbReference type="EMBL" id="MFL0252700.1"/>
    </source>
</evidence>
<keyword evidence="1" id="KW-1133">Transmembrane helix</keyword>
<comment type="caution">
    <text evidence="2">The sequence shown here is derived from an EMBL/GenBank/DDBJ whole genome shotgun (WGS) entry which is preliminary data.</text>
</comment>
<keyword evidence="1" id="KW-0472">Membrane</keyword>
<dbReference type="RefSeq" id="WP_406789360.1">
    <property type="nucleotide sequence ID" value="NZ_JBJIAA010000019.1"/>
</dbReference>
<protein>
    <submittedName>
        <fullName evidence="2">S-4TM family putative pore-forming effector</fullName>
    </submittedName>
</protein>
<dbReference type="Proteomes" id="UP001623592">
    <property type="component" value="Unassembled WGS sequence"/>
</dbReference>